<sequence length="271" mass="31721">MNFEAIEIRKLTFKKNVLGGFRQLDVNDFLRNVADDYETYDERIRRLVEEKDRLDAELAKHQAGQHTAVTRLEQEKNELLKKIQQLEQEKKQLELQKEPLERFQELQIEYEDLNKMKRIAQKTLQAAEKAANRLLEEAEKKKATLLSEAEQQKTSLLNAAEEERLQYLFDAKLEISTLQKEQDQQANELLAEKANLEQKRQELLQLRTQICEEVQTFAGMMAATRQEISQEYVNSIETLTKQNEAVRQKTQTSSTPQEPPTLVLTQEKEVM</sequence>
<dbReference type="GO" id="GO:0005737">
    <property type="term" value="C:cytoplasm"/>
    <property type="evidence" value="ECO:0007669"/>
    <property type="project" value="UniProtKB-SubCell"/>
</dbReference>
<dbReference type="Gene3D" id="6.10.250.660">
    <property type="match status" value="1"/>
</dbReference>
<evidence type="ECO:0000256" key="3">
    <source>
        <dbReference type="ARBA" id="ARBA00022618"/>
    </source>
</evidence>
<dbReference type="Pfam" id="PF05103">
    <property type="entry name" value="DivIVA"/>
    <property type="match status" value="1"/>
</dbReference>
<comment type="subcellular location">
    <subcellularLocation>
        <location evidence="1">Cytoplasm</location>
    </subcellularLocation>
</comment>
<evidence type="ECO:0000313" key="7">
    <source>
        <dbReference type="EMBL" id="EOH92477.1"/>
    </source>
</evidence>
<dbReference type="Proteomes" id="UP000013782">
    <property type="component" value="Unassembled WGS sequence"/>
</dbReference>
<feature type="region of interest" description="Disordered" evidence="6">
    <location>
        <begin position="243"/>
        <end position="271"/>
    </location>
</feature>
<dbReference type="InterPro" id="IPR007793">
    <property type="entry name" value="DivIVA_fam"/>
</dbReference>
<dbReference type="InterPro" id="IPR019933">
    <property type="entry name" value="DivIVA_domain"/>
</dbReference>
<evidence type="ECO:0000313" key="8">
    <source>
        <dbReference type="Proteomes" id="UP000013782"/>
    </source>
</evidence>
<evidence type="ECO:0000256" key="5">
    <source>
        <dbReference type="ARBA" id="ARBA00023306"/>
    </source>
</evidence>
<dbReference type="PATRIC" id="fig|1158607.3.peg.2916"/>
<keyword evidence="4" id="KW-0175">Coiled coil</keyword>
<evidence type="ECO:0000256" key="1">
    <source>
        <dbReference type="ARBA" id="ARBA00004496"/>
    </source>
</evidence>
<keyword evidence="5" id="KW-0131">Cell cycle</keyword>
<dbReference type="EMBL" id="AJAQ01000026">
    <property type="protein sequence ID" value="EOH92477.1"/>
    <property type="molecule type" value="Genomic_DNA"/>
</dbReference>
<keyword evidence="8" id="KW-1185">Reference proteome</keyword>
<evidence type="ECO:0000256" key="4">
    <source>
        <dbReference type="ARBA" id="ARBA00023054"/>
    </source>
</evidence>
<dbReference type="HOGENOM" id="CLU_1025801_0_0_9"/>
<keyword evidence="2" id="KW-0963">Cytoplasm</keyword>
<protein>
    <submittedName>
        <fullName evidence="7">DivIVA domain-containing protein</fullName>
    </submittedName>
</protein>
<gene>
    <name evidence="7" type="ORF">UAU_02929</name>
</gene>
<accession>R2Q7K6</accession>
<proteinExistence type="predicted"/>
<keyword evidence="3" id="KW-0132">Cell division</keyword>
<dbReference type="GO" id="GO:0051301">
    <property type="term" value="P:cell division"/>
    <property type="evidence" value="ECO:0007669"/>
    <property type="project" value="UniProtKB-KW"/>
</dbReference>
<dbReference type="NCBIfam" id="TIGR03544">
    <property type="entry name" value="DivI1A_domain"/>
    <property type="match status" value="1"/>
</dbReference>
<dbReference type="OrthoDB" id="9815492at2"/>
<evidence type="ECO:0000256" key="2">
    <source>
        <dbReference type="ARBA" id="ARBA00022490"/>
    </source>
</evidence>
<dbReference type="AlphaFoldDB" id="R2Q7K6"/>
<evidence type="ECO:0000256" key="6">
    <source>
        <dbReference type="SAM" id="MobiDB-lite"/>
    </source>
</evidence>
<comment type="caution">
    <text evidence="7">The sequence shown here is derived from an EMBL/GenBank/DDBJ whole genome shotgun (WGS) entry which is preliminary data.</text>
</comment>
<organism evidence="7 8">
    <name type="scientific">Enterococcus pallens ATCC BAA-351</name>
    <dbReference type="NCBI Taxonomy" id="1158607"/>
    <lineage>
        <taxon>Bacteria</taxon>
        <taxon>Bacillati</taxon>
        <taxon>Bacillota</taxon>
        <taxon>Bacilli</taxon>
        <taxon>Lactobacillales</taxon>
        <taxon>Enterococcaceae</taxon>
        <taxon>Enterococcus</taxon>
    </lineage>
</organism>
<dbReference type="RefSeq" id="WP_010757911.1">
    <property type="nucleotide sequence ID" value="NZ_ASWD01000001.1"/>
</dbReference>
<name>R2Q7K6_9ENTE</name>
<reference evidence="7 8" key="1">
    <citation type="submission" date="2013-02" db="EMBL/GenBank/DDBJ databases">
        <title>The Genome Sequence of Enterococcus pallens BAA-351.</title>
        <authorList>
            <consortium name="The Broad Institute Genome Sequencing Platform"/>
            <consortium name="The Broad Institute Genome Sequencing Center for Infectious Disease"/>
            <person name="Earl A.M."/>
            <person name="Gilmore M.S."/>
            <person name="Lebreton F."/>
            <person name="Walker B."/>
            <person name="Young S.K."/>
            <person name="Zeng Q."/>
            <person name="Gargeya S."/>
            <person name="Fitzgerald M."/>
            <person name="Haas B."/>
            <person name="Abouelleil A."/>
            <person name="Alvarado L."/>
            <person name="Arachchi H.M."/>
            <person name="Berlin A.M."/>
            <person name="Chapman S.B."/>
            <person name="Dewar J."/>
            <person name="Goldberg J."/>
            <person name="Griggs A."/>
            <person name="Gujja S."/>
            <person name="Hansen M."/>
            <person name="Howarth C."/>
            <person name="Imamovic A."/>
            <person name="Larimer J."/>
            <person name="McCowan C."/>
            <person name="Murphy C."/>
            <person name="Neiman D."/>
            <person name="Pearson M."/>
            <person name="Priest M."/>
            <person name="Roberts A."/>
            <person name="Saif S."/>
            <person name="Shea T."/>
            <person name="Sisk P."/>
            <person name="Sykes S."/>
            <person name="Wortman J."/>
            <person name="Nusbaum C."/>
            <person name="Birren B."/>
        </authorList>
    </citation>
    <scope>NUCLEOTIDE SEQUENCE [LARGE SCALE GENOMIC DNA]</scope>
    <source>
        <strain evidence="7 8">ATCC BAA-351</strain>
    </source>
</reference>